<feature type="compositionally biased region" description="Polar residues" evidence="1">
    <location>
        <begin position="594"/>
        <end position="609"/>
    </location>
</feature>
<name>A0A913Y2Q2_EXADI</name>
<dbReference type="GO" id="GO:1905515">
    <property type="term" value="P:non-motile cilium assembly"/>
    <property type="evidence" value="ECO:0007669"/>
    <property type="project" value="InterPro"/>
</dbReference>
<feature type="compositionally biased region" description="Basic and acidic residues" evidence="1">
    <location>
        <begin position="24"/>
        <end position="89"/>
    </location>
</feature>
<protein>
    <submittedName>
        <fullName evidence="2">Uncharacterized protein</fullName>
    </submittedName>
</protein>
<feature type="region of interest" description="Disordered" evidence="1">
    <location>
        <begin position="1086"/>
        <end position="1118"/>
    </location>
</feature>
<feature type="region of interest" description="Disordered" evidence="1">
    <location>
        <begin position="24"/>
        <end position="105"/>
    </location>
</feature>
<dbReference type="GO" id="GO:0031122">
    <property type="term" value="P:cytoplasmic microtubule organization"/>
    <property type="evidence" value="ECO:0007669"/>
    <property type="project" value="InterPro"/>
</dbReference>
<dbReference type="GO" id="GO:0097546">
    <property type="term" value="C:ciliary base"/>
    <property type="evidence" value="ECO:0007669"/>
    <property type="project" value="InterPro"/>
</dbReference>
<feature type="compositionally biased region" description="Low complexity" evidence="1">
    <location>
        <begin position="713"/>
        <end position="722"/>
    </location>
</feature>
<feature type="compositionally biased region" description="Basic and acidic residues" evidence="1">
    <location>
        <begin position="863"/>
        <end position="872"/>
    </location>
</feature>
<dbReference type="GO" id="GO:0005813">
    <property type="term" value="C:centrosome"/>
    <property type="evidence" value="ECO:0007669"/>
    <property type="project" value="InterPro"/>
</dbReference>
<proteinExistence type="predicted"/>
<evidence type="ECO:0000313" key="3">
    <source>
        <dbReference type="Proteomes" id="UP000887567"/>
    </source>
</evidence>
<dbReference type="RefSeq" id="XP_020914173.1">
    <property type="nucleotide sequence ID" value="XM_021058514.2"/>
</dbReference>
<feature type="region of interest" description="Disordered" evidence="1">
    <location>
        <begin position="589"/>
        <end position="744"/>
    </location>
</feature>
<feature type="compositionally biased region" description="Polar residues" evidence="1">
    <location>
        <begin position="1107"/>
        <end position="1118"/>
    </location>
</feature>
<evidence type="ECO:0000256" key="1">
    <source>
        <dbReference type="SAM" id="MobiDB-lite"/>
    </source>
</evidence>
<dbReference type="EnsemblMetazoa" id="XM_021058514.2">
    <property type="protein sequence ID" value="XP_020914173.1"/>
    <property type="gene ID" value="LOC110251776"/>
</dbReference>
<dbReference type="KEGG" id="epa:110251776"/>
<dbReference type="PANTHER" id="PTHR31191">
    <property type="entry name" value="CENTROSOMAL PROTEIN CEP126"/>
    <property type="match status" value="1"/>
</dbReference>
<accession>A0A913Y2Q2</accession>
<sequence>MISGAYSNKYKAAQDEHVHKLKEQAKKEGQNIKDRVRELSKETNRRRKALENRKKELADEEERNRQAVLSERHKAKQEATQKFQKDYLRKKTRPGSGKQQTDEPQVVEDGIRVVRGHIVAIRNGQQVTVPTLEDALNMVNNPYNENTIVYHGPQHLYNDTHGNDVFVPGPGDDHIKLREDALENGGPMFTFMNGQITQGALPQTMRRNSPSGSLTSLDSLDEVPPDQFPLQEKPPQVPGIIVKEKVKSAGRRRVTFSDSIEFDDGLTGQLVTDEKESCKQYVKQYNSRIAASNTTYSTLKPSVPVGSPSPGKIIVGTPGNTPVKSAEIIHNVPSASSGSMVVPMSVYSQLQFDKPIASSGESTFSSNTHTDRPQQCVAEVEPNSNQSLKDDEQAMTNDSLDSLHDSLEADTSPQQSHQQIEALMDTKQEQTSSDALVDDDNNYDTDYHTINTNIEYYGNPSTIYKNPFGQRNTSKEANQVTHVAKEPEPQYGYAPDLLLESAVDYIAGSVATNMDIYPSNQNNSHINTQPSVVSNTSVYMPTSSYYKSWYPGSFFSSKTVFGDETEQDKMVKKANSIAYDLIDDKHNINHARQRSSNGVNKANSKSTGRVNPLGKPDHSDDINQNEEQTCSPQVKSTKQVNKVIARPPHPSTRHKGVVYSSPLHRKRALASAKRTTGKNSPKSAARRSPTSKSKEPASRNQQTPDKVKEKNNKNQQKGKQVVSTATRGQRYASRGNSSSSDEDDELLQNIQRDMERISMLNNASLAQEEHQKIMNTINLSESPLPTDNPASPKTDFKSVYKKVHKPRAGSATKQRPQLLSSNRGQPSKIPVYLGPSGSNNQAANLDNHKISPAVNHPWTGTLDRTDRQNSDKELVHPQTAALRQSIPLDKTPTDDEINILWDRVRNCLNHKDTQSVGSDSCVNRIDVRRSRTQDSPYMMHNTTRDASLSQSRAASISGLGTMRRYSSQEVLRRYGSADNLGPYRQQPLLQHRAQRTRQSGQGKPPVVPRQQFSPMASRQAPAVTMSTRAGPTPLSQNELRAVMKASQQEIHQTTRTGPSALSIEENKLLQSLDRLNERLKAQEAITANINRRHEQPSSSPVYRAANHQRSSSATYKHR</sequence>
<dbReference type="PANTHER" id="PTHR31191:SF4">
    <property type="entry name" value="CENTROSOMAL PROTEIN OF 126 KDA"/>
    <property type="match status" value="1"/>
</dbReference>
<reference evidence="2" key="1">
    <citation type="submission" date="2022-11" db="UniProtKB">
        <authorList>
            <consortium name="EnsemblMetazoa"/>
        </authorList>
    </citation>
    <scope>IDENTIFICATION</scope>
</reference>
<dbReference type="OrthoDB" id="5978573at2759"/>
<organism evidence="2 3">
    <name type="scientific">Exaiptasia diaphana</name>
    <name type="common">Tropical sea anemone</name>
    <name type="synonym">Aiptasia pulchella</name>
    <dbReference type="NCBI Taxonomy" id="2652724"/>
    <lineage>
        <taxon>Eukaryota</taxon>
        <taxon>Metazoa</taxon>
        <taxon>Cnidaria</taxon>
        <taxon>Anthozoa</taxon>
        <taxon>Hexacorallia</taxon>
        <taxon>Actiniaria</taxon>
        <taxon>Aiptasiidae</taxon>
        <taxon>Exaiptasia</taxon>
    </lineage>
</organism>
<keyword evidence="3" id="KW-1185">Reference proteome</keyword>
<dbReference type="InterPro" id="IPR028257">
    <property type="entry name" value="CEP126"/>
</dbReference>
<feature type="compositionally biased region" description="Polar residues" evidence="1">
    <location>
        <begin position="625"/>
        <end position="640"/>
    </location>
</feature>
<dbReference type="GeneID" id="110251776"/>
<feature type="compositionally biased region" description="Polar residues" evidence="1">
    <location>
        <begin position="673"/>
        <end position="682"/>
    </location>
</feature>
<feature type="compositionally biased region" description="Polar residues" evidence="1">
    <location>
        <begin position="811"/>
        <end position="825"/>
    </location>
</feature>
<dbReference type="OMA" id="HICISSH"/>
<dbReference type="GO" id="GO:0007052">
    <property type="term" value="P:mitotic spindle organization"/>
    <property type="evidence" value="ECO:0007669"/>
    <property type="project" value="InterPro"/>
</dbReference>
<feature type="region of interest" description="Disordered" evidence="1">
    <location>
        <begin position="803"/>
        <end position="872"/>
    </location>
</feature>
<evidence type="ECO:0000313" key="2">
    <source>
        <dbReference type="EnsemblMetazoa" id="XP_020914173.1"/>
    </source>
</evidence>
<dbReference type="AlphaFoldDB" id="A0A913Y2Q2"/>
<dbReference type="Proteomes" id="UP000887567">
    <property type="component" value="Unplaced"/>
</dbReference>
<feature type="region of interest" description="Disordered" evidence="1">
    <location>
        <begin position="992"/>
        <end position="1018"/>
    </location>
</feature>